<dbReference type="EMBL" id="LGCI01000008">
    <property type="protein sequence ID" value="KOY81684.1"/>
    <property type="molecule type" value="Genomic_DNA"/>
</dbReference>
<keyword evidence="2" id="KW-1185">Reference proteome</keyword>
<dbReference type="STRING" id="33935.ADM90_12190"/>
<name>A0A0N0UWL6_9BACI</name>
<comment type="caution">
    <text evidence="1">The sequence shown here is derived from an EMBL/GenBank/DDBJ whole genome shotgun (WGS) entry which is preliminary data.</text>
</comment>
<dbReference type="Proteomes" id="UP000037977">
    <property type="component" value="Unassembled WGS sequence"/>
</dbReference>
<dbReference type="RefSeq" id="WP_053995276.1">
    <property type="nucleotide sequence ID" value="NZ_CP065643.1"/>
</dbReference>
<accession>A0A0N0UWL6</accession>
<dbReference type="PATRIC" id="fig|33935.3.peg.3278"/>
<evidence type="ECO:0000313" key="2">
    <source>
        <dbReference type="Proteomes" id="UP000037977"/>
    </source>
</evidence>
<evidence type="ECO:0008006" key="3">
    <source>
        <dbReference type="Google" id="ProtNLM"/>
    </source>
</evidence>
<sequence length="175" mass="20013">METMETNPIQMQLQQPETQQAIAALLANLPTYQKNLETLGNVIEFGQAALTDQQAIQKYDELVRSYNIDFETFEALIQLLEKLPRLVQLLEQLEDITDFISAVLKDEKTLEVATNSLKAYAEPVFSKVSLLKEIQEQAEAQTEPIKLFTIINWLKDPSVQKMLKYIQATLLVLKK</sequence>
<reference evidence="1 2" key="1">
    <citation type="submission" date="2015-07" db="EMBL/GenBank/DDBJ databases">
        <title>Genome sequencing project for genomic taxonomy and phylogenomics of Bacillus-like bacteria.</title>
        <authorList>
            <person name="Liu B."/>
            <person name="Wang J."/>
            <person name="Zhu Y."/>
            <person name="Liu G."/>
            <person name="Chen Q."/>
            <person name="Chen Z."/>
            <person name="Che J."/>
            <person name="Ge C."/>
            <person name="Shi H."/>
            <person name="Pan Z."/>
            <person name="Liu X."/>
        </authorList>
    </citation>
    <scope>NUCLEOTIDE SEQUENCE [LARGE SCALE GENOMIC DNA]</scope>
    <source>
        <strain evidence="1 2">DSM 54</strain>
    </source>
</reference>
<dbReference type="OrthoDB" id="2357456at2"/>
<protein>
    <recommendedName>
        <fullName evidence="3">DUF1641 domain-containing protein</fullName>
    </recommendedName>
</protein>
<organism evidence="1 2">
    <name type="scientific">Lysinibacillus macroides</name>
    <dbReference type="NCBI Taxonomy" id="33935"/>
    <lineage>
        <taxon>Bacteria</taxon>
        <taxon>Bacillati</taxon>
        <taxon>Bacillota</taxon>
        <taxon>Bacilli</taxon>
        <taxon>Bacillales</taxon>
        <taxon>Bacillaceae</taxon>
        <taxon>Lysinibacillus</taxon>
    </lineage>
</organism>
<proteinExistence type="predicted"/>
<gene>
    <name evidence="1" type="ORF">ADM90_12190</name>
</gene>
<dbReference type="AlphaFoldDB" id="A0A0N0UWL6"/>
<evidence type="ECO:0000313" key="1">
    <source>
        <dbReference type="EMBL" id="KOY81684.1"/>
    </source>
</evidence>